<dbReference type="SUPFAM" id="SSF50978">
    <property type="entry name" value="WD40 repeat-like"/>
    <property type="match status" value="1"/>
</dbReference>
<feature type="signal peptide" evidence="1">
    <location>
        <begin position="1"/>
        <end position="22"/>
    </location>
</feature>
<name>A0A8H7V619_9FUNG</name>
<feature type="chain" id="PRO_5034695427" evidence="1">
    <location>
        <begin position="23"/>
        <end position="547"/>
    </location>
</feature>
<evidence type="ECO:0000313" key="2">
    <source>
        <dbReference type="EMBL" id="KAG2206812.1"/>
    </source>
</evidence>
<organism evidence="2 3">
    <name type="scientific">Mucor saturninus</name>
    <dbReference type="NCBI Taxonomy" id="64648"/>
    <lineage>
        <taxon>Eukaryota</taxon>
        <taxon>Fungi</taxon>
        <taxon>Fungi incertae sedis</taxon>
        <taxon>Mucoromycota</taxon>
        <taxon>Mucoromycotina</taxon>
        <taxon>Mucoromycetes</taxon>
        <taxon>Mucorales</taxon>
        <taxon>Mucorineae</taxon>
        <taxon>Mucoraceae</taxon>
        <taxon>Mucor</taxon>
    </lineage>
</organism>
<reference evidence="2" key="1">
    <citation type="submission" date="2020-12" db="EMBL/GenBank/DDBJ databases">
        <title>Metabolic potential, ecology and presence of endohyphal bacteria is reflected in genomic diversity of Mucoromycotina.</title>
        <authorList>
            <person name="Muszewska A."/>
            <person name="Okrasinska A."/>
            <person name="Steczkiewicz K."/>
            <person name="Drgas O."/>
            <person name="Orlowska M."/>
            <person name="Perlinska-Lenart U."/>
            <person name="Aleksandrzak-Piekarczyk T."/>
            <person name="Szatraj K."/>
            <person name="Zielenkiewicz U."/>
            <person name="Pilsyk S."/>
            <person name="Malc E."/>
            <person name="Mieczkowski P."/>
            <person name="Kruszewska J.S."/>
            <person name="Biernat P."/>
            <person name="Pawlowska J."/>
        </authorList>
    </citation>
    <scope>NUCLEOTIDE SEQUENCE</scope>
    <source>
        <strain evidence="2">WA0000017839</strain>
    </source>
</reference>
<dbReference type="OrthoDB" id="2153288at2759"/>
<evidence type="ECO:0000256" key="1">
    <source>
        <dbReference type="SAM" id="SignalP"/>
    </source>
</evidence>
<dbReference type="Proteomes" id="UP000603453">
    <property type="component" value="Unassembled WGS sequence"/>
</dbReference>
<dbReference type="InterPro" id="IPR036322">
    <property type="entry name" value="WD40_repeat_dom_sf"/>
</dbReference>
<evidence type="ECO:0000313" key="3">
    <source>
        <dbReference type="Proteomes" id="UP000603453"/>
    </source>
</evidence>
<protein>
    <submittedName>
        <fullName evidence="2">Uncharacterized protein</fullName>
    </submittedName>
</protein>
<proteinExistence type="predicted"/>
<dbReference type="EMBL" id="JAEPRD010000028">
    <property type="protein sequence ID" value="KAG2206812.1"/>
    <property type="molecule type" value="Genomic_DNA"/>
</dbReference>
<sequence>MQWGSLIMLACGLVVVYLAILSQDVPYPHPKTIYTSNGPLFRNPDQVILTTVGPWIYLTSMQFQQPTHEPFIGIHNLKLGVIKQYKKPISNLQSERELLESDGWEPCFEHTLRGQISKVSERKNSTTWHFGVLYHHVENDHSFHFVRVYYTVDHVFEYKDIKLPGTIWVDSISLEYDSIIFSRDPDLVEFHIMTLPSTLIEPPHSDNAQDITLDTVQHGRAIQEWSQPASTEEYATLFSRLYSHVNDTYRVFTLSVHRTTSTFYVNITIADNVTMTTSENQRATTWIEREKAESKYPVINTEEMIDYGGFADISNYKNIELRTFMPQLHATVSSDLKTIVFPFLKNKFITLDYTENMDMLKRIPSESERLYSNDNKQTVLAEYYYWQPYKSVDADIMGVQLNEDGSILALWTEFNHVYIYKRGTDKVERSLLGKIDRWLDHVLSDMSDEEKEIRRLHFPPFWELEMAIAPIRNEYGDSRVVGTVHFWDKNYIFVGYKNGFVNSYRIDSQEPEKSINFWTFAIERWDMLFAMCAVITIFVYNEYQRPL</sequence>
<comment type="caution">
    <text evidence="2">The sequence shown here is derived from an EMBL/GenBank/DDBJ whole genome shotgun (WGS) entry which is preliminary data.</text>
</comment>
<gene>
    <name evidence="2" type="ORF">INT47_007568</name>
</gene>
<keyword evidence="3" id="KW-1185">Reference proteome</keyword>
<accession>A0A8H7V619</accession>
<dbReference type="AlphaFoldDB" id="A0A8H7V619"/>
<keyword evidence="1" id="KW-0732">Signal</keyword>